<gene>
    <name evidence="1" type="ORF">C0039_01490</name>
</gene>
<dbReference type="OrthoDB" id="6075958at2"/>
<evidence type="ECO:0000313" key="1">
    <source>
        <dbReference type="EMBL" id="PLW70829.1"/>
    </source>
</evidence>
<reference evidence="1 2" key="1">
    <citation type="submission" date="2018-01" db="EMBL/GenBank/DDBJ databases">
        <title>The draft genome sequence of Halioglobus lutimaris HF004.</title>
        <authorList>
            <person name="Du Z.-J."/>
            <person name="Shi M.-J."/>
        </authorList>
    </citation>
    <scope>NUCLEOTIDE SEQUENCE [LARGE SCALE GENOMIC DNA]</scope>
    <source>
        <strain evidence="1 2">HF004</strain>
    </source>
</reference>
<organism evidence="1 2">
    <name type="scientific">Pseudohalioglobus lutimaris</name>
    <dbReference type="NCBI Taxonomy" id="1737061"/>
    <lineage>
        <taxon>Bacteria</taxon>
        <taxon>Pseudomonadati</taxon>
        <taxon>Pseudomonadota</taxon>
        <taxon>Gammaproteobacteria</taxon>
        <taxon>Cellvibrionales</taxon>
        <taxon>Halieaceae</taxon>
        <taxon>Pseudohalioglobus</taxon>
    </lineage>
</organism>
<protein>
    <recommendedName>
        <fullName evidence="3">Heptose kinase</fullName>
    </recommendedName>
</protein>
<dbReference type="AlphaFoldDB" id="A0A2N5X8N0"/>
<evidence type="ECO:0000313" key="2">
    <source>
        <dbReference type="Proteomes" id="UP000235005"/>
    </source>
</evidence>
<dbReference type="Pfam" id="PF06293">
    <property type="entry name" value="Kdo"/>
    <property type="match status" value="1"/>
</dbReference>
<name>A0A2N5X8N0_9GAMM</name>
<dbReference type="Proteomes" id="UP000235005">
    <property type="component" value="Unassembled WGS sequence"/>
</dbReference>
<dbReference type="RefSeq" id="WP_101517047.1">
    <property type="nucleotide sequence ID" value="NZ_PKUS01000001.1"/>
</dbReference>
<accession>A0A2N5X8N0</accession>
<evidence type="ECO:0008006" key="3">
    <source>
        <dbReference type="Google" id="ProtNLM"/>
    </source>
</evidence>
<dbReference type="Gene3D" id="1.10.510.10">
    <property type="entry name" value="Transferase(Phosphotransferase) domain 1"/>
    <property type="match status" value="1"/>
</dbReference>
<comment type="caution">
    <text evidence="1">The sequence shown here is derived from an EMBL/GenBank/DDBJ whole genome shotgun (WGS) entry which is preliminary data.</text>
</comment>
<proteinExistence type="predicted"/>
<sequence>MSRRVLRGGDWAAEALAQLPYDTGAALQVHGRLLKRDRHSVVALGELQGETCYLKFYAAKNLLQRGLFALGRGRAIDAYDAAAALTQAGIAVPLAKACLLLGDGLLLATEGMPDAQDLKAVWVQGAPAALRQQMLQAAGETLAALHAAGFAHGDCKWSNLLWEQNRFFLVDLEAVVRCPKGDRRQARDLARFTLNAEDLGVEPRAYQHFLDAYSGCSSISSADLVEQMRGDLTRLRARHREKYGERGARLI</sequence>
<dbReference type="EMBL" id="PKUS01000001">
    <property type="protein sequence ID" value="PLW70829.1"/>
    <property type="molecule type" value="Genomic_DNA"/>
</dbReference>
<keyword evidence="2" id="KW-1185">Reference proteome</keyword>
<dbReference type="InterPro" id="IPR011009">
    <property type="entry name" value="Kinase-like_dom_sf"/>
</dbReference>
<dbReference type="SUPFAM" id="SSF56112">
    <property type="entry name" value="Protein kinase-like (PK-like)"/>
    <property type="match status" value="1"/>
</dbReference>